<dbReference type="SUPFAM" id="SSF50199">
    <property type="entry name" value="Staphylococcal nuclease"/>
    <property type="match status" value="1"/>
</dbReference>
<dbReference type="InterPro" id="IPR016071">
    <property type="entry name" value="Staphylococal_nuclease_OB-fold"/>
</dbReference>
<dbReference type="SMART" id="SM00318">
    <property type="entry name" value="SNc"/>
    <property type="match status" value="1"/>
</dbReference>
<sequence>MGSCLSLCFPSEKPQQQAQHEPPAQSTLSYAAAVAQTAAQAVADVIKTPQQPQPPPGAEGMRVIRNAYVFKMPDGDTFTCDYTDTNGEKQTARVRIMAIDCPETKQNFGKQASEIGQQVLLRTNVTLYVHTTDRYGRVVADVITQDGRNYGEYMLQQGAAWHYKAYDKRQNLADLEEQAKQARVGLWSFPRPLEPWEYRRRKRQNNKNNNQ</sequence>
<dbReference type="InterPro" id="IPR035437">
    <property type="entry name" value="SNase_OB-fold_sf"/>
</dbReference>
<dbReference type="PANTHER" id="PTHR12302:SF3">
    <property type="entry name" value="SERINE_THREONINE-PROTEIN KINASE 31"/>
    <property type="match status" value="1"/>
</dbReference>
<dbReference type="EMBL" id="NBIV01000259">
    <property type="protein sequence ID" value="PXF40808.1"/>
    <property type="molecule type" value="Genomic_DNA"/>
</dbReference>
<reference evidence="5 6" key="1">
    <citation type="journal article" date="2018" name="Mol. Biol. Evol.">
        <title>Analysis of the draft genome of the red seaweed Gracilariopsis chorda provides insights into genome size evolution in Rhodophyta.</title>
        <authorList>
            <person name="Lee J."/>
            <person name="Yang E.C."/>
            <person name="Graf L."/>
            <person name="Yang J.H."/>
            <person name="Qiu H."/>
            <person name="Zel Zion U."/>
            <person name="Chan C.X."/>
            <person name="Stephens T.G."/>
            <person name="Weber A.P.M."/>
            <person name="Boo G.H."/>
            <person name="Boo S.M."/>
            <person name="Kim K.M."/>
            <person name="Shin Y."/>
            <person name="Jung M."/>
            <person name="Lee S.J."/>
            <person name="Yim H.S."/>
            <person name="Lee J.H."/>
            <person name="Bhattacharya D."/>
            <person name="Yoon H.S."/>
        </authorList>
    </citation>
    <scope>NUCLEOTIDE SEQUENCE [LARGE SCALE GENOMIC DNA]</scope>
    <source>
        <strain evidence="5 6">SKKU-2015</strain>
        <tissue evidence="5">Whole body</tissue>
    </source>
</reference>
<dbReference type="PROSITE" id="PS50830">
    <property type="entry name" value="TNASE_3"/>
    <property type="match status" value="1"/>
</dbReference>
<evidence type="ECO:0000256" key="1">
    <source>
        <dbReference type="ARBA" id="ARBA00022722"/>
    </source>
</evidence>
<name>A0A2V3IFK5_9FLOR</name>
<dbReference type="GO" id="GO:0004519">
    <property type="term" value="F:endonuclease activity"/>
    <property type="evidence" value="ECO:0007669"/>
    <property type="project" value="UniProtKB-KW"/>
</dbReference>
<accession>A0A2V3IFK5</accession>
<organism evidence="5 6">
    <name type="scientific">Gracilariopsis chorda</name>
    <dbReference type="NCBI Taxonomy" id="448386"/>
    <lineage>
        <taxon>Eukaryota</taxon>
        <taxon>Rhodophyta</taxon>
        <taxon>Florideophyceae</taxon>
        <taxon>Rhodymeniophycidae</taxon>
        <taxon>Gracilariales</taxon>
        <taxon>Gracilariaceae</taxon>
        <taxon>Gracilariopsis</taxon>
    </lineage>
</organism>
<proteinExistence type="predicted"/>
<dbReference type="Gene3D" id="2.40.50.90">
    <property type="match status" value="1"/>
</dbReference>
<keyword evidence="3" id="KW-0378">Hydrolase</keyword>
<evidence type="ECO:0000256" key="2">
    <source>
        <dbReference type="ARBA" id="ARBA00022759"/>
    </source>
</evidence>
<feature type="domain" description="TNase-like" evidence="4">
    <location>
        <begin position="63"/>
        <end position="189"/>
    </location>
</feature>
<comment type="caution">
    <text evidence="5">The sequence shown here is derived from an EMBL/GenBank/DDBJ whole genome shotgun (WGS) entry which is preliminary data.</text>
</comment>
<dbReference type="OrthoDB" id="430293at2759"/>
<dbReference type="AlphaFoldDB" id="A0A2V3IFK5"/>
<evidence type="ECO:0000259" key="4">
    <source>
        <dbReference type="PROSITE" id="PS50830"/>
    </source>
</evidence>
<dbReference type="GO" id="GO:0005737">
    <property type="term" value="C:cytoplasm"/>
    <property type="evidence" value="ECO:0007669"/>
    <property type="project" value="TreeGrafter"/>
</dbReference>
<keyword evidence="6" id="KW-1185">Reference proteome</keyword>
<evidence type="ECO:0000313" key="6">
    <source>
        <dbReference type="Proteomes" id="UP000247409"/>
    </source>
</evidence>
<protein>
    <submittedName>
        <fullName evidence="5">Staphylococcal-like nuclease CAN1</fullName>
    </submittedName>
</protein>
<dbReference type="Proteomes" id="UP000247409">
    <property type="component" value="Unassembled WGS sequence"/>
</dbReference>
<evidence type="ECO:0000313" key="5">
    <source>
        <dbReference type="EMBL" id="PXF40808.1"/>
    </source>
</evidence>
<dbReference type="GO" id="GO:0016787">
    <property type="term" value="F:hydrolase activity"/>
    <property type="evidence" value="ECO:0007669"/>
    <property type="project" value="UniProtKB-KW"/>
</dbReference>
<dbReference type="Pfam" id="PF00565">
    <property type="entry name" value="SNase"/>
    <property type="match status" value="1"/>
</dbReference>
<evidence type="ECO:0000256" key="3">
    <source>
        <dbReference type="ARBA" id="ARBA00022801"/>
    </source>
</evidence>
<keyword evidence="1" id="KW-0540">Nuclease</keyword>
<gene>
    <name evidence="5" type="ORF">BWQ96_09466</name>
</gene>
<keyword evidence="2" id="KW-0255">Endonuclease</keyword>
<dbReference type="PANTHER" id="PTHR12302">
    <property type="entry name" value="EBNA2 BINDING PROTEIN P100"/>
    <property type="match status" value="1"/>
</dbReference>